<accession>A0ABV2JA42</accession>
<dbReference type="EMBL" id="JBEPMA010000006">
    <property type="protein sequence ID" value="MET3617633.1"/>
    <property type="molecule type" value="Genomic_DNA"/>
</dbReference>
<evidence type="ECO:0000313" key="2">
    <source>
        <dbReference type="Proteomes" id="UP001549162"/>
    </source>
</evidence>
<keyword evidence="1" id="KW-0540">Nuclease</keyword>
<reference evidence="1 2" key="1">
    <citation type="submission" date="2024-06" db="EMBL/GenBank/DDBJ databases">
        <title>Genomic Encyclopedia of Type Strains, Phase IV (KMG-IV): sequencing the most valuable type-strain genomes for metagenomic binning, comparative biology and taxonomic classification.</title>
        <authorList>
            <person name="Goeker M."/>
        </authorList>
    </citation>
    <scope>NUCLEOTIDE SEQUENCE [LARGE SCALE GENOMIC DNA]</scope>
    <source>
        <strain evidence="1 2">DSM 21460</strain>
    </source>
</reference>
<keyword evidence="1" id="KW-0378">Hydrolase</keyword>
<proteinExistence type="predicted"/>
<organism evidence="1 2">
    <name type="scientific">Peptoniphilus olsenii</name>
    <dbReference type="NCBI Taxonomy" id="411570"/>
    <lineage>
        <taxon>Bacteria</taxon>
        <taxon>Bacillati</taxon>
        <taxon>Bacillota</taxon>
        <taxon>Tissierellia</taxon>
        <taxon>Tissierellales</taxon>
        <taxon>Peptoniphilaceae</taxon>
        <taxon>Peptoniphilus</taxon>
    </lineage>
</organism>
<keyword evidence="2" id="KW-1185">Reference proteome</keyword>
<gene>
    <name evidence="1" type="ORF">ABID14_001267</name>
</gene>
<sequence>MLIRSFAGIDSIMQSDGRVNRGGKLEKGIVKLAYLPNQIESTRRLKGIHDKKETTNLLLFGHEKK</sequence>
<dbReference type="GO" id="GO:0004519">
    <property type="term" value="F:endonuclease activity"/>
    <property type="evidence" value="ECO:0007669"/>
    <property type="project" value="UniProtKB-KW"/>
</dbReference>
<comment type="caution">
    <text evidence="1">The sequence shown here is derived from an EMBL/GenBank/DDBJ whole genome shotgun (WGS) entry which is preliminary data.</text>
</comment>
<name>A0ABV2JA42_9FIRM</name>
<dbReference type="Proteomes" id="UP001549162">
    <property type="component" value="Unassembled WGS sequence"/>
</dbReference>
<evidence type="ECO:0000313" key="1">
    <source>
        <dbReference type="EMBL" id="MET3617633.1"/>
    </source>
</evidence>
<protein>
    <submittedName>
        <fullName evidence="1">CRISPR/Cas system-associated endonuclease/helicase Cas3</fullName>
    </submittedName>
</protein>
<keyword evidence="1" id="KW-0255">Endonuclease</keyword>